<evidence type="ECO:0000256" key="6">
    <source>
        <dbReference type="ARBA" id="ARBA00023277"/>
    </source>
</evidence>
<keyword evidence="6" id="KW-0119">Carbohydrate metabolism</keyword>
<dbReference type="GO" id="GO:0030245">
    <property type="term" value="P:cellulose catabolic process"/>
    <property type="evidence" value="ECO:0007669"/>
    <property type="project" value="UniProtKB-KW"/>
</dbReference>
<dbReference type="SUPFAM" id="SSF50685">
    <property type="entry name" value="Barwin-like endoglucanases"/>
    <property type="match status" value="1"/>
</dbReference>
<evidence type="ECO:0000313" key="11">
    <source>
        <dbReference type="EMBL" id="KAH0962712.1"/>
    </source>
</evidence>
<evidence type="ECO:0000256" key="3">
    <source>
        <dbReference type="ARBA" id="ARBA00012601"/>
    </source>
</evidence>
<accession>A0A9P8N0W7</accession>
<protein>
    <recommendedName>
        <fullName evidence="3">cellulase</fullName>
        <ecNumber evidence="3">3.2.1.4</ecNumber>
    </recommendedName>
</protein>
<feature type="chain" id="PRO_5040115355" description="cellulase" evidence="9">
    <location>
        <begin position="21"/>
        <end position="232"/>
    </location>
</feature>
<evidence type="ECO:0000256" key="9">
    <source>
        <dbReference type="SAM" id="SignalP"/>
    </source>
</evidence>
<evidence type="ECO:0000256" key="4">
    <source>
        <dbReference type="ARBA" id="ARBA00022801"/>
    </source>
</evidence>
<keyword evidence="4 11" id="KW-0378">Hydrolase</keyword>
<feature type="signal peptide" evidence="9">
    <location>
        <begin position="1"/>
        <end position="20"/>
    </location>
</feature>
<evidence type="ECO:0000256" key="8">
    <source>
        <dbReference type="ARBA" id="ARBA00023326"/>
    </source>
</evidence>
<keyword evidence="5" id="KW-0136">Cellulose degradation</keyword>
<reference evidence="11" key="1">
    <citation type="submission" date="2021-09" db="EMBL/GenBank/DDBJ databases">
        <title>A high-quality genome of the endoparasitic fungus Hirsutella rhossiliensis with a comparison of Hirsutella genomes reveals transposable elements contributing to genome size variation.</title>
        <authorList>
            <person name="Lin R."/>
            <person name="Jiao Y."/>
            <person name="Sun X."/>
            <person name="Ling J."/>
            <person name="Xie B."/>
            <person name="Cheng X."/>
        </authorList>
    </citation>
    <scope>NUCLEOTIDE SEQUENCE</scope>
    <source>
        <strain evidence="11">HR02</strain>
    </source>
</reference>
<dbReference type="Pfam" id="PF02015">
    <property type="entry name" value="Glyco_hydro_45"/>
    <property type="match status" value="1"/>
</dbReference>
<sequence length="232" mass="24599">MQLNTMQVLLLSSLSGRAFAASGSGHSTRFWDCCKPSCAWSGKATVNKPVRTCDKNDSPLGDPNIQSGCNGGTAFTCTNNSPWAVNDTLAYGFAATAITGGTESSWCCACYSLKFMSSTVAGKTMVVQSTSTGGDLSNNHFDLMMPGGGVGIFDGCTPEFGAIPGDRYGGVSSRDQCNQMPAKLRAGCFWRFDWFSNADNPDFTFEQVKCPSALTAITGCVRSDDSRFPEAP</sequence>
<feature type="domain" description="Glycosyl hydrolases family 45 active site" evidence="10">
    <location>
        <begin position="24"/>
        <end position="220"/>
    </location>
</feature>
<evidence type="ECO:0000259" key="10">
    <source>
        <dbReference type="Pfam" id="PF02015"/>
    </source>
</evidence>
<dbReference type="PANTHER" id="PTHR39730">
    <property type="entry name" value="ENDOGLUCANASE 1"/>
    <property type="match status" value="1"/>
</dbReference>
<gene>
    <name evidence="11" type="ORF">HRG_05222</name>
</gene>
<dbReference type="EC" id="3.2.1.4" evidence="3"/>
<dbReference type="Proteomes" id="UP000824596">
    <property type="component" value="Unassembled WGS sequence"/>
</dbReference>
<evidence type="ECO:0000313" key="12">
    <source>
        <dbReference type="Proteomes" id="UP000824596"/>
    </source>
</evidence>
<comment type="caution">
    <text evidence="11">The sequence shown here is derived from an EMBL/GenBank/DDBJ whole genome shotgun (WGS) entry which is preliminary data.</text>
</comment>
<evidence type="ECO:0000256" key="1">
    <source>
        <dbReference type="ARBA" id="ARBA00000966"/>
    </source>
</evidence>
<evidence type="ECO:0000256" key="2">
    <source>
        <dbReference type="ARBA" id="ARBA00007793"/>
    </source>
</evidence>
<comment type="catalytic activity">
    <reaction evidence="1">
        <text>Endohydrolysis of (1-&gt;4)-beta-D-glucosidic linkages in cellulose, lichenin and cereal beta-D-glucans.</text>
        <dbReference type="EC" id="3.2.1.4"/>
    </reaction>
</comment>
<dbReference type="GO" id="GO:0008810">
    <property type="term" value="F:cellulase activity"/>
    <property type="evidence" value="ECO:0007669"/>
    <property type="project" value="UniProtKB-EC"/>
</dbReference>
<evidence type="ECO:0000256" key="5">
    <source>
        <dbReference type="ARBA" id="ARBA00023001"/>
    </source>
</evidence>
<dbReference type="InterPro" id="IPR036908">
    <property type="entry name" value="RlpA-like_sf"/>
</dbReference>
<dbReference type="GeneID" id="68354351"/>
<keyword evidence="9" id="KW-0732">Signal</keyword>
<organism evidence="11 12">
    <name type="scientific">Hirsutella rhossiliensis</name>
    <dbReference type="NCBI Taxonomy" id="111463"/>
    <lineage>
        <taxon>Eukaryota</taxon>
        <taxon>Fungi</taxon>
        <taxon>Dikarya</taxon>
        <taxon>Ascomycota</taxon>
        <taxon>Pezizomycotina</taxon>
        <taxon>Sordariomycetes</taxon>
        <taxon>Hypocreomycetidae</taxon>
        <taxon>Hypocreales</taxon>
        <taxon>Ophiocordycipitaceae</taxon>
        <taxon>Hirsutella</taxon>
    </lineage>
</organism>
<keyword evidence="8" id="KW-0624">Polysaccharide degradation</keyword>
<name>A0A9P8N0W7_9HYPO</name>
<comment type="similarity">
    <text evidence="2">Belongs to the glycosyl hydrolase 45 (cellulase K) family.</text>
</comment>
<dbReference type="Gene3D" id="2.40.40.10">
    <property type="entry name" value="RlpA-like domain"/>
    <property type="match status" value="1"/>
</dbReference>
<keyword evidence="12" id="KW-1185">Reference proteome</keyword>
<dbReference type="RefSeq" id="XP_044720225.1">
    <property type="nucleotide sequence ID" value="XM_044863693.1"/>
</dbReference>
<dbReference type="AlphaFoldDB" id="A0A9P8N0W7"/>
<dbReference type="PANTHER" id="PTHR39730:SF1">
    <property type="entry name" value="ENDOGLUCANASE 1"/>
    <property type="match status" value="1"/>
</dbReference>
<dbReference type="OrthoDB" id="10035502at2759"/>
<dbReference type="EMBL" id="JAIZPD010000005">
    <property type="protein sequence ID" value="KAH0962712.1"/>
    <property type="molecule type" value="Genomic_DNA"/>
</dbReference>
<proteinExistence type="inferred from homology"/>
<keyword evidence="7" id="KW-0326">Glycosidase</keyword>
<evidence type="ECO:0000256" key="7">
    <source>
        <dbReference type="ARBA" id="ARBA00023295"/>
    </source>
</evidence>
<dbReference type="InterPro" id="IPR000334">
    <property type="entry name" value="Glyco_hydro_45"/>
</dbReference>
<dbReference type="InterPro" id="IPR052288">
    <property type="entry name" value="GH45_Enzymes"/>
</dbReference>